<name>A0A936ZQG1_9FLAO</name>
<keyword evidence="6" id="KW-1185">Reference proteome</keyword>
<feature type="signal peptide" evidence="3">
    <location>
        <begin position="1"/>
        <end position="19"/>
    </location>
</feature>
<dbReference type="AlphaFoldDB" id="A0A936ZQG1"/>
<dbReference type="PANTHER" id="PTHR30329:SF21">
    <property type="entry name" value="LIPOPROTEIN YIAD-RELATED"/>
    <property type="match status" value="1"/>
</dbReference>
<sequence length="410" mass="46284">MRKLILIATCLLFISSLKSQQLYLEAGKTISSFDFKNSLGGELENLRATDHTFLSLGYRKSVFTERLFLNVTGNYSTYGSIGSDRALDNFFEWDITYIGINAGFDYEFYKPGDFTFYIKTTAAAEFLIQGTQTLNNQVFNLAGEDDFDTPIYFFRGGLGVQYKVSQKLTAFTQYMYGIAGTFKDIQGDLKINAHTFGLGLLIHLSKVEEHKSEELINLKEEVETNTQKIKELEDKSKQITDLRNEIRSKEEEIKSLRTSISKALLPYTGNELATKKDDGSIKIILENDLLFDSGKWEVKPEGENAVNALGDVLSRNPDVSIRIEGHTDNQPLIPNKEVSNNWDLSLKRAAAIVEVLRNNQNLNQKNLTAAGRGEYDPIADNSTEEGRAQNRRIEIILSPKLDELIELIKN</sequence>
<protein>
    <submittedName>
        <fullName evidence="5">OmpA family protein</fullName>
    </submittedName>
</protein>
<organism evidence="5 6">
    <name type="scientific">Aquimarina mytili</name>
    <dbReference type="NCBI Taxonomy" id="874423"/>
    <lineage>
        <taxon>Bacteria</taxon>
        <taxon>Pseudomonadati</taxon>
        <taxon>Bacteroidota</taxon>
        <taxon>Flavobacteriia</taxon>
        <taxon>Flavobacteriales</taxon>
        <taxon>Flavobacteriaceae</taxon>
        <taxon>Aquimarina</taxon>
    </lineage>
</organism>
<keyword evidence="1" id="KW-0472">Membrane</keyword>
<dbReference type="CDD" id="cd07185">
    <property type="entry name" value="OmpA_C-like"/>
    <property type="match status" value="1"/>
</dbReference>
<dbReference type="InterPro" id="IPR050330">
    <property type="entry name" value="Bact_OuterMem_StrucFunc"/>
</dbReference>
<feature type="chain" id="PRO_5037299659" evidence="3">
    <location>
        <begin position="20"/>
        <end position="410"/>
    </location>
</feature>
<dbReference type="InterPro" id="IPR036737">
    <property type="entry name" value="OmpA-like_sf"/>
</dbReference>
<dbReference type="Gene3D" id="3.30.1330.60">
    <property type="entry name" value="OmpA-like domain"/>
    <property type="match status" value="1"/>
</dbReference>
<dbReference type="PROSITE" id="PS51123">
    <property type="entry name" value="OMPA_2"/>
    <property type="match status" value="1"/>
</dbReference>
<dbReference type="InterPro" id="IPR011250">
    <property type="entry name" value="OMP/PagP_B-barrel"/>
</dbReference>
<dbReference type="Gene3D" id="2.40.160.20">
    <property type="match status" value="1"/>
</dbReference>
<dbReference type="GO" id="GO:0016020">
    <property type="term" value="C:membrane"/>
    <property type="evidence" value="ECO:0007669"/>
    <property type="project" value="UniProtKB-UniRule"/>
</dbReference>
<reference evidence="5" key="1">
    <citation type="submission" date="2021-01" db="EMBL/GenBank/DDBJ databases">
        <authorList>
            <person name="Zhong Y.L."/>
        </authorList>
    </citation>
    <scope>NUCLEOTIDE SEQUENCE</scope>
    <source>
        <strain evidence="5">KCTC 23302</strain>
    </source>
</reference>
<dbReference type="SUPFAM" id="SSF103088">
    <property type="entry name" value="OmpA-like"/>
    <property type="match status" value="1"/>
</dbReference>
<accession>A0A936ZQG1</accession>
<evidence type="ECO:0000256" key="2">
    <source>
        <dbReference type="SAM" id="Coils"/>
    </source>
</evidence>
<proteinExistence type="predicted"/>
<dbReference type="Pfam" id="PF00691">
    <property type="entry name" value="OmpA"/>
    <property type="match status" value="1"/>
</dbReference>
<dbReference type="Proteomes" id="UP000651057">
    <property type="component" value="Unassembled WGS sequence"/>
</dbReference>
<dbReference type="EMBL" id="JAERQJ010000003">
    <property type="protein sequence ID" value="MBL0683537.1"/>
    <property type="molecule type" value="Genomic_DNA"/>
</dbReference>
<dbReference type="SUPFAM" id="SSF56925">
    <property type="entry name" value="OMPA-like"/>
    <property type="match status" value="1"/>
</dbReference>
<evidence type="ECO:0000313" key="5">
    <source>
        <dbReference type="EMBL" id="MBL0683537.1"/>
    </source>
</evidence>
<evidence type="ECO:0000256" key="1">
    <source>
        <dbReference type="PROSITE-ProRule" id="PRU00473"/>
    </source>
</evidence>
<dbReference type="RefSeq" id="WP_201918626.1">
    <property type="nucleotide sequence ID" value="NZ_BAABAX010000005.1"/>
</dbReference>
<feature type="coiled-coil region" evidence="2">
    <location>
        <begin position="215"/>
        <end position="259"/>
    </location>
</feature>
<keyword evidence="2" id="KW-0175">Coiled coil</keyword>
<keyword evidence="3" id="KW-0732">Signal</keyword>
<evidence type="ECO:0000313" key="6">
    <source>
        <dbReference type="Proteomes" id="UP000651057"/>
    </source>
</evidence>
<gene>
    <name evidence="5" type="ORF">JJQ60_08420</name>
</gene>
<evidence type="ECO:0000259" key="4">
    <source>
        <dbReference type="PROSITE" id="PS51123"/>
    </source>
</evidence>
<feature type="domain" description="OmpA-like" evidence="4">
    <location>
        <begin position="278"/>
        <end position="401"/>
    </location>
</feature>
<dbReference type="InterPro" id="IPR006665">
    <property type="entry name" value="OmpA-like"/>
</dbReference>
<dbReference type="PANTHER" id="PTHR30329">
    <property type="entry name" value="STATOR ELEMENT OF FLAGELLAR MOTOR COMPLEX"/>
    <property type="match status" value="1"/>
</dbReference>
<evidence type="ECO:0000256" key="3">
    <source>
        <dbReference type="SAM" id="SignalP"/>
    </source>
</evidence>
<comment type="caution">
    <text evidence="5">The sequence shown here is derived from an EMBL/GenBank/DDBJ whole genome shotgun (WGS) entry which is preliminary data.</text>
</comment>